<keyword evidence="9" id="KW-0812">Transmembrane</keyword>
<dbReference type="PROSITE" id="PS00928">
    <property type="entry name" value="TREHALASE_2"/>
    <property type="match status" value="1"/>
</dbReference>
<dbReference type="Gene3D" id="1.50.10.10">
    <property type="match status" value="2"/>
</dbReference>
<sequence length="1320" mass="150682">MQSSLRSVSPRRSDIFCHGDLLKTVQLAELFGDSKEFVDMKLRFGPEVVKHNFQTLQESTRGSPTKEEVRRFVEENFLEPGTEFVPWTPEDWTPKPSFLEKIANPALRGWAEQLHALWKALGRKMSGDVEAHPDKHSLVFVPHPTVVPGGRFREFYYWDSYWTLRGLFVSGMKETAKGMIQNFLYMVERFGFVPNGGRVYYQRSQPPYLIPMVKLYLEHTDDLEFLRENIQTLEKEFAFWMNERTLNVTHEGKRHRMARYNVETSGPRPESYKEDYHWASHFRAEEERSAFYNDLKSAAENVIPVDLNSLLCKNAYLLSEFFRLLGNSDRAAIYANEGDRWNETINSVLWDPEAGIWYDYDIKRKERRKAYYLSNVYPLWAGCYGTTGQGGQEKAAERVLDYLKREGVLEPIGGVPTSWQESGEQWDLPNTWAPLQHMLVSALQGAGEEEEAFELARKWVDNNWITFRTTKAMFEKYDSMKQGYPGHGGEYDVQVGFGWTNGVALEFLARYGHRLSTDLAAVSGGGARGGGAAALVLLVAVVAGGCIMCYPPFLYWVTKNPSDFPNIFASKFLAPSDILKKEFNEILNLTSNRPSYGDLKKFVNKNFQQVEVLSPVQPTDWKPKPEFTERLVDPLLKEWALKIHNIWVDLGRTVSIEVLRKPDQYTYIHVPYLHMVPGGKFDSFFYWDSYWICKGLIVSGMLETMQGLILNFISMVERFGYVPNGGRDFLSRRSQPPMLTLLVRDYFQATNDLDFVRSNGELPTQVHLLGRDKIHILVKEYNYWVRNHSIEVQNGQKAFTLFRYNVEVDDPRPEAFQNDLNTALQSHRDSQEVYFHLKSAAESGWDFSSRWFIRNGSNAGELTDISTRNIVPVDLNAFVCSMAKILSDMYHRLGNAKESERFEKEAKNLEDAIQAILWDPEEKMWFDYDVINRKQRKYFYLSNITPIWSECTGTHQTPEEAVRRTMDYLKRERVLDYPGGVPTSLVASGQQWDFPNAWPPLVHILIDGLSKYPDVLEAQTLASQLAHTWLASNLQAFLKYGVMFEKYDVTEVGKPGHGGEYDVMEGFGWTNGVVLDLLMRYGNSLDVKNLVGVRLIEGRDHSAAAAFLAGASVLLGFCGWCLALARRKVTLGSSSLPSSDLTYRLLGDQEQKSRGKMQYLHPSQDSEGESHHLLDLSASPQPITKERPLPELNHGWITISPLREQASFLDGANSKPVMKDLCAFSIFLTDWRLKVVKISTLPENMHPTAKNLPSLLTANAERTSEVAHLATIFEFPHGCCLVLADADDLGATGTHIDIIYLLRVGLYLFDLLQIIGLPEP</sequence>
<keyword evidence="9" id="KW-0472">Membrane</keyword>
<evidence type="ECO:0000256" key="4">
    <source>
        <dbReference type="ARBA" id="ARBA00019905"/>
    </source>
</evidence>
<dbReference type="EC" id="3.2.1.28" evidence="3 7"/>
<keyword evidence="11" id="KW-1185">Reference proteome</keyword>
<name>A0A7R9A8A4_9CRUS</name>
<dbReference type="PROSITE" id="PS00927">
    <property type="entry name" value="TREHALASE_1"/>
    <property type="match status" value="1"/>
</dbReference>
<keyword evidence="8" id="KW-0175">Coiled coil</keyword>
<dbReference type="OrthoDB" id="3542292at2759"/>
<evidence type="ECO:0000256" key="9">
    <source>
        <dbReference type="SAM" id="Phobius"/>
    </source>
</evidence>
<dbReference type="GO" id="GO:0004555">
    <property type="term" value="F:alpha,alpha-trehalase activity"/>
    <property type="evidence" value="ECO:0007669"/>
    <property type="project" value="UniProtKB-EC"/>
</dbReference>
<dbReference type="EMBL" id="CAJPEV010002232">
    <property type="protein sequence ID" value="CAG0896196.1"/>
    <property type="molecule type" value="Genomic_DNA"/>
</dbReference>
<organism evidence="10">
    <name type="scientific">Darwinula stevensoni</name>
    <dbReference type="NCBI Taxonomy" id="69355"/>
    <lineage>
        <taxon>Eukaryota</taxon>
        <taxon>Metazoa</taxon>
        <taxon>Ecdysozoa</taxon>
        <taxon>Arthropoda</taxon>
        <taxon>Crustacea</taxon>
        <taxon>Oligostraca</taxon>
        <taxon>Ostracoda</taxon>
        <taxon>Podocopa</taxon>
        <taxon>Podocopida</taxon>
        <taxon>Darwinulocopina</taxon>
        <taxon>Darwinuloidea</taxon>
        <taxon>Darwinulidae</taxon>
        <taxon>Darwinula</taxon>
    </lineage>
</organism>
<keyword evidence="6 7" id="KW-0326">Glycosidase</keyword>
<protein>
    <recommendedName>
        <fullName evidence="4 7">Trehalase</fullName>
        <ecNumber evidence="3 7">3.2.1.28</ecNumber>
    </recommendedName>
    <alternativeName>
        <fullName evidence="7">Alpha-trehalose glucohydrolase</fullName>
    </alternativeName>
</protein>
<proteinExistence type="inferred from homology"/>
<feature type="transmembrane region" description="Helical" evidence="9">
    <location>
        <begin position="1103"/>
        <end position="1125"/>
    </location>
</feature>
<evidence type="ECO:0000256" key="8">
    <source>
        <dbReference type="SAM" id="Coils"/>
    </source>
</evidence>
<reference evidence="10" key="1">
    <citation type="submission" date="2020-11" db="EMBL/GenBank/DDBJ databases">
        <authorList>
            <person name="Tran Van P."/>
        </authorList>
    </citation>
    <scope>NUCLEOTIDE SEQUENCE</scope>
</reference>
<dbReference type="EMBL" id="LR901749">
    <property type="protein sequence ID" value="CAD7249314.1"/>
    <property type="molecule type" value="Genomic_DNA"/>
</dbReference>
<dbReference type="PANTHER" id="PTHR23403">
    <property type="entry name" value="TREHALASE"/>
    <property type="match status" value="1"/>
</dbReference>
<dbReference type="GO" id="GO:0005993">
    <property type="term" value="P:trehalose catabolic process"/>
    <property type="evidence" value="ECO:0007669"/>
    <property type="project" value="TreeGrafter"/>
</dbReference>
<evidence type="ECO:0000256" key="7">
    <source>
        <dbReference type="RuleBase" id="RU361180"/>
    </source>
</evidence>
<gene>
    <name evidence="10" type="ORF">DSTB1V02_LOCUS9112</name>
</gene>
<evidence type="ECO:0000256" key="3">
    <source>
        <dbReference type="ARBA" id="ARBA00012757"/>
    </source>
</evidence>
<dbReference type="InterPro" id="IPR012341">
    <property type="entry name" value="6hp_glycosidase-like_sf"/>
</dbReference>
<evidence type="ECO:0000256" key="5">
    <source>
        <dbReference type="ARBA" id="ARBA00022801"/>
    </source>
</evidence>
<dbReference type="PRINTS" id="PR00744">
    <property type="entry name" value="GLHYDRLASE37"/>
</dbReference>
<evidence type="ECO:0000256" key="2">
    <source>
        <dbReference type="ARBA" id="ARBA00005615"/>
    </source>
</evidence>
<comment type="catalytic activity">
    <reaction evidence="1 7">
        <text>alpha,alpha-trehalose + H2O = alpha-D-glucose + beta-D-glucose</text>
        <dbReference type="Rhea" id="RHEA:32675"/>
        <dbReference type="ChEBI" id="CHEBI:15377"/>
        <dbReference type="ChEBI" id="CHEBI:15903"/>
        <dbReference type="ChEBI" id="CHEBI:16551"/>
        <dbReference type="ChEBI" id="CHEBI:17925"/>
        <dbReference type="EC" id="3.2.1.28"/>
    </reaction>
</comment>
<evidence type="ECO:0000313" key="10">
    <source>
        <dbReference type="EMBL" id="CAD7249314.1"/>
    </source>
</evidence>
<accession>A0A7R9A8A4</accession>
<evidence type="ECO:0000313" key="11">
    <source>
        <dbReference type="Proteomes" id="UP000677054"/>
    </source>
</evidence>
<comment type="similarity">
    <text evidence="2 7">Belongs to the glycosyl hydrolase 37 family.</text>
</comment>
<dbReference type="PANTHER" id="PTHR23403:SF1">
    <property type="entry name" value="TREHALASE"/>
    <property type="match status" value="1"/>
</dbReference>
<keyword evidence="5 7" id="KW-0378">Hydrolase</keyword>
<feature type="coiled-coil region" evidence="8">
    <location>
        <begin position="216"/>
        <end position="243"/>
    </location>
</feature>
<dbReference type="InterPro" id="IPR018232">
    <property type="entry name" value="Glyco_hydro_37_CS"/>
</dbReference>
<dbReference type="InterPro" id="IPR008928">
    <property type="entry name" value="6-hairpin_glycosidase_sf"/>
</dbReference>
<dbReference type="SUPFAM" id="SSF48208">
    <property type="entry name" value="Six-hairpin glycosidases"/>
    <property type="match status" value="2"/>
</dbReference>
<keyword evidence="9" id="KW-1133">Transmembrane helix</keyword>
<evidence type="ECO:0000256" key="1">
    <source>
        <dbReference type="ARBA" id="ARBA00001576"/>
    </source>
</evidence>
<dbReference type="Pfam" id="PF01204">
    <property type="entry name" value="Trehalase"/>
    <property type="match status" value="2"/>
</dbReference>
<dbReference type="Proteomes" id="UP000677054">
    <property type="component" value="Unassembled WGS sequence"/>
</dbReference>
<evidence type="ECO:0000256" key="6">
    <source>
        <dbReference type="ARBA" id="ARBA00023295"/>
    </source>
</evidence>
<dbReference type="InterPro" id="IPR001661">
    <property type="entry name" value="Glyco_hydro_37"/>
</dbReference>